<evidence type="ECO:0000313" key="3">
    <source>
        <dbReference type="Proteomes" id="UP001171916"/>
    </source>
</evidence>
<reference evidence="2" key="1">
    <citation type="submission" date="2023-06" db="EMBL/GenBank/DDBJ databases">
        <title>Robiginitalea aurantiacus sp. nov. and Algoriphagus sediminis sp. nov., isolated from coastal sediment.</title>
        <authorList>
            <person name="Zhou Z.Y."/>
            <person name="An J."/>
            <person name="Jia Y.W."/>
            <person name="Du Z.J."/>
        </authorList>
    </citation>
    <scope>NUCLEOTIDE SEQUENCE</scope>
    <source>
        <strain evidence="2">C2-7</strain>
    </source>
</reference>
<evidence type="ECO:0000313" key="2">
    <source>
        <dbReference type="EMBL" id="MDN3203713.1"/>
    </source>
</evidence>
<gene>
    <name evidence="2" type="ORF">QVH07_06115</name>
</gene>
<dbReference type="InterPro" id="IPR025411">
    <property type="entry name" value="DUF4136"/>
</dbReference>
<organism evidence="2 3">
    <name type="scientific">Algoriphagus sediminis</name>
    <dbReference type="NCBI Taxonomy" id="3057113"/>
    <lineage>
        <taxon>Bacteria</taxon>
        <taxon>Pseudomonadati</taxon>
        <taxon>Bacteroidota</taxon>
        <taxon>Cytophagia</taxon>
        <taxon>Cytophagales</taxon>
        <taxon>Cyclobacteriaceae</taxon>
        <taxon>Algoriphagus</taxon>
    </lineage>
</organism>
<accession>A0ABT7YB42</accession>
<dbReference type="EMBL" id="JAUEPH010000002">
    <property type="protein sequence ID" value="MDN3203713.1"/>
    <property type="molecule type" value="Genomic_DNA"/>
</dbReference>
<proteinExistence type="predicted"/>
<dbReference type="Proteomes" id="UP001171916">
    <property type="component" value="Unassembled WGS sequence"/>
</dbReference>
<sequence>MYHPSINFKKLPVFLYSLMISLVLTGCSAIDIFKENSEIAPRKDYESFVIVNQEIGIRGFSSQFLDQNVQIRLKENLENAGMLYEKNRPDVVIRYTSNEDPRQKEIRPNPYPTRFWGNRIYDPWMFNPYGPMMDDFQVRIDNYELVQVIVDFIDPEEDKFLMTLTGVTEVGSQTTKEKKVLKTVDKIVERFIQEVNQNPK</sequence>
<comment type="caution">
    <text evidence="2">The sequence shown here is derived from an EMBL/GenBank/DDBJ whole genome shotgun (WGS) entry which is preliminary data.</text>
</comment>
<dbReference type="Pfam" id="PF13590">
    <property type="entry name" value="DUF4136"/>
    <property type="match status" value="1"/>
</dbReference>
<dbReference type="RefSeq" id="WP_289999272.1">
    <property type="nucleotide sequence ID" value="NZ_JAUEPH010000002.1"/>
</dbReference>
<name>A0ABT7YB42_9BACT</name>
<evidence type="ECO:0000259" key="1">
    <source>
        <dbReference type="Pfam" id="PF13590"/>
    </source>
</evidence>
<feature type="domain" description="DUF4136" evidence="1">
    <location>
        <begin position="43"/>
        <end position="191"/>
    </location>
</feature>
<keyword evidence="3" id="KW-1185">Reference proteome</keyword>
<dbReference type="Gene3D" id="3.30.160.670">
    <property type="match status" value="1"/>
</dbReference>
<protein>
    <submittedName>
        <fullName evidence="2">DUF4136 domain-containing protein</fullName>
    </submittedName>
</protein>